<evidence type="ECO:0000313" key="1">
    <source>
        <dbReference type="EMBL" id="MPC70197.1"/>
    </source>
</evidence>
<comment type="caution">
    <text evidence="1">The sequence shown here is derived from an EMBL/GenBank/DDBJ whole genome shotgun (WGS) entry which is preliminary data.</text>
</comment>
<organism evidence="1 2">
    <name type="scientific">Portunus trituberculatus</name>
    <name type="common">Swimming crab</name>
    <name type="synonym">Neptunus trituberculatus</name>
    <dbReference type="NCBI Taxonomy" id="210409"/>
    <lineage>
        <taxon>Eukaryota</taxon>
        <taxon>Metazoa</taxon>
        <taxon>Ecdysozoa</taxon>
        <taxon>Arthropoda</taxon>
        <taxon>Crustacea</taxon>
        <taxon>Multicrustacea</taxon>
        <taxon>Malacostraca</taxon>
        <taxon>Eumalacostraca</taxon>
        <taxon>Eucarida</taxon>
        <taxon>Decapoda</taxon>
        <taxon>Pleocyemata</taxon>
        <taxon>Brachyura</taxon>
        <taxon>Eubrachyura</taxon>
        <taxon>Portunoidea</taxon>
        <taxon>Portunidae</taxon>
        <taxon>Portuninae</taxon>
        <taxon>Portunus</taxon>
    </lineage>
</organism>
<evidence type="ECO:0000313" key="2">
    <source>
        <dbReference type="Proteomes" id="UP000324222"/>
    </source>
</evidence>
<dbReference type="AlphaFoldDB" id="A0A5B7HLT3"/>
<proteinExistence type="predicted"/>
<sequence>MSIVTNEMLLYVERLQKEKNREKSDYVSSAPDLLNVGRTSVKRRHVENPSPVPQPALVHHAAKFGPDPFIGPGNSILGDAALQ</sequence>
<dbReference type="EMBL" id="VSRR010030736">
    <property type="protein sequence ID" value="MPC70197.1"/>
    <property type="molecule type" value="Genomic_DNA"/>
</dbReference>
<keyword evidence="2" id="KW-1185">Reference proteome</keyword>
<accession>A0A5B7HLT3</accession>
<gene>
    <name evidence="1" type="ORF">E2C01_064439</name>
</gene>
<name>A0A5B7HLT3_PORTR</name>
<protein>
    <submittedName>
        <fullName evidence="1">Uncharacterized protein</fullName>
    </submittedName>
</protein>
<dbReference type="Proteomes" id="UP000324222">
    <property type="component" value="Unassembled WGS sequence"/>
</dbReference>
<reference evidence="1 2" key="1">
    <citation type="submission" date="2019-05" db="EMBL/GenBank/DDBJ databases">
        <title>Another draft genome of Portunus trituberculatus and its Hox gene families provides insights of decapod evolution.</title>
        <authorList>
            <person name="Jeong J.-H."/>
            <person name="Song I."/>
            <person name="Kim S."/>
            <person name="Choi T."/>
            <person name="Kim D."/>
            <person name="Ryu S."/>
            <person name="Kim W."/>
        </authorList>
    </citation>
    <scope>NUCLEOTIDE SEQUENCE [LARGE SCALE GENOMIC DNA]</scope>
    <source>
        <tissue evidence="1">Muscle</tissue>
    </source>
</reference>